<accession>A0ABR2QJ27</accession>
<proteinExistence type="predicted"/>
<reference evidence="1 2" key="1">
    <citation type="journal article" date="2024" name="G3 (Bethesda)">
        <title>Genome assembly of Hibiscus sabdariffa L. provides insights into metabolisms of medicinal natural products.</title>
        <authorList>
            <person name="Kim T."/>
        </authorList>
    </citation>
    <scope>NUCLEOTIDE SEQUENCE [LARGE SCALE GENOMIC DNA]</scope>
    <source>
        <strain evidence="1">TK-2024</strain>
        <tissue evidence="1">Old leaves</tissue>
    </source>
</reference>
<organism evidence="1 2">
    <name type="scientific">Hibiscus sabdariffa</name>
    <name type="common">roselle</name>
    <dbReference type="NCBI Taxonomy" id="183260"/>
    <lineage>
        <taxon>Eukaryota</taxon>
        <taxon>Viridiplantae</taxon>
        <taxon>Streptophyta</taxon>
        <taxon>Embryophyta</taxon>
        <taxon>Tracheophyta</taxon>
        <taxon>Spermatophyta</taxon>
        <taxon>Magnoliopsida</taxon>
        <taxon>eudicotyledons</taxon>
        <taxon>Gunneridae</taxon>
        <taxon>Pentapetalae</taxon>
        <taxon>rosids</taxon>
        <taxon>malvids</taxon>
        <taxon>Malvales</taxon>
        <taxon>Malvaceae</taxon>
        <taxon>Malvoideae</taxon>
        <taxon>Hibiscus</taxon>
    </lineage>
</organism>
<name>A0ABR2QJ27_9ROSI</name>
<keyword evidence="2" id="KW-1185">Reference proteome</keyword>
<comment type="caution">
    <text evidence="1">The sequence shown here is derived from an EMBL/GenBank/DDBJ whole genome shotgun (WGS) entry which is preliminary data.</text>
</comment>
<evidence type="ECO:0000313" key="2">
    <source>
        <dbReference type="Proteomes" id="UP001396334"/>
    </source>
</evidence>
<dbReference type="Proteomes" id="UP001396334">
    <property type="component" value="Unassembled WGS sequence"/>
</dbReference>
<protein>
    <submittedName>
        <fullName evidence="1">Uncharacterized protein</fullName>
    </submittedName>
</protein>
<evidence type="ECO:0000313" key="1">
    <source>
        <dbReference type="EMBL" id="KAK9000688.1"/>
    </source>
</evidence>
<dbReference type="EMBL" id="JBBPBN010000037">
    <property type="protein sequence ID" value="KAK9000688.1"/>
    <property type="molecule type" value="Genomic_DNA"/>
</dbReference>
<gene>
    <name evidence="1" type="ORF">V6N11_081177</name>
</gene>
<sequence>MLGRGGIVAAATLGKVGKLGMLGSGGSTPVFGIADINSGPTQILLSFGWLSDIQYLWKALKLNYDNVNKLGFVRHCPEEAGP</sequence>